<comment type="caution">
    <text evidence="1">The sequence shown here is derived from an EMBL/GenBank/DDBJ whole genome shotgun (WGS) entry which is preliminary data.</text>
</comment>
<evidence type="ECO:0000313" key="2">
    <source>
        <dbReference type="Proteomes" id="UP000790709"/>
    </source>
</evidence>
<protein>
    <submittedName>
        <fullName evidence="1">Uncharacterized protein</fullName>
    </submittedName>
</protein>
<dbReference type="Proteomes" id="UP000790709">
    <property type="component" value="Unassembled WGS sequence"/>
</dbReference>
<proteinExistence type="predicted"/>
<sequence length="161" mass="17638">MSARQNKKRKGRSNVNNRERTVTTFTEDPNTSFLVPLPSEEPAGTNIMSSPFSVASSSGGNNNISGAFQVSPSFGMNYSFIPGSMQQQQQSQQQQFFPQQPILPPGKNDLEVLEKLKTLIKEGQHEFYRAVPQPAALASLYLGPLPGQSPVPPHPEQIPSE</sequence>
<keyword evidence="2" id="KW-1185">Reference proteome</keyword>
<feature type="non-terminal residue" evidence="1">
    <location>
        <position position="161"/>
    </location>
</feature>
<evidence type="ECO:0000313" key="1">
    <source>
        <dbReference type="EMBL" id="KAH7928944.1"/>
    </source>
</evidence>
<reference evidence="1" key="1">
    <citation type="journal article" date="2021" name="New Phytol.">
        <title>Evolutionary innovations through gain and loss of genes in the ectomycorrhizal Boletales.</title>
        <authorList>
            <person name="Wu G."/>
            <person name="Miyauchi S."/>
            <person name="Morin E."/>
            <person name="Kuo A."/>
            <person name="Drula E."/>
            <person name="Varga T."/>
            <person name="Kohler A."/>
            <person name="Feng B."/>
            <person name="Cao Y."/>
            <person name="Lipzen A."/>
            <person name="Daum C."/>
            <person name="Hundley H."/>
            <person name="Pangilinan J."/>
            <person name="Johnson J."/>
            <person name="Barry K."/>
            <person name="LaButti K."/>
            <person name="Ng V."/>
            <person name="Ahrendt S."/>
            <person name="Min B."/>
            <person name="Choi I.G."/>
            <person name="Park H."/>
            <person name="Plett J.M."/>
            <person name="Magnuson J."/>
            <person name="Spatafora J.W."/>
            <person name="Nagy L.G."/>
            <person name="Henrissat B."/>
            <person name="Grigoriev I.V."/>
            <person name="Yang Z.L."/>
            <person name="Xu J."/>
            <person name="Martin F.M."/>
        </authorList>
    </citation>
    <scope>NUCLEOTIDE SEQUENCE</scope>
    <source>
        <strain evidence="1">KUC20120723A-06</strain>
    </source>
</reference>
<gene>
    <name evidence="1" type="ORF">BV22DRAFT_987500</name>
</gene>
<accession>A0ACB8BTC2</accession>
<dbReference type="EMBL" id="MU266347">
    <property type="protein sequence ID" value="KAH7928944.1"/>
    <property type="molecule type" value="Genomic_DNA"/>
</dbReference>
<name>A0ACB8BTC2_9AGAM</name>
<organism evidence="1 2">
    <name type="scientific">Leucogyrophana mollusca</name>
    <dbReference type="NCBI Taxonomy" id="85980"/>
    <lineage>
        <taxon>Eukaryota</taxon>
        <taxon>Fungi</taxon>
        <taxon>Dikarya</taxon>
        <taxon>Basidiomycota</taxon>
        <taxon>Agaricomycotina</taxon>
        <taxon>Agaricomycetes</taxon>
        <taxon>Agaricomycetidae</taxon>
        <taxon>Boletales</taxon>
        <taxon>Boletales incertae sedis</taxon>
        <taxon>Leucogyrophana</taxon>
    </lineage>
</organism>